<dbReference type="EMBL" id="UINC01196774">
    <property type="protein sequence ID" value="SVE13931.1"/>
    <property type="molecule type" value="Genomic_DNA"/>
</dbReference>
<feature type="non-terminal residue" evidence="2">
    <location>
        <position position="1"/>
    </location>
</feature>
<gene>
    <name evidence="2" type="ORF">METZ01_LOCUS466785</name>
</gene>
<dbReference type="Pfam" id="PF13489">
    <property type="entry name" value="Methyltransf_23"/>
    <property type="match status" value="1"/>
</dbReference>
<feature type="domain" description="Methyltransferase putative zinc binding" evidence="1">
    <location>
        <begin position="3"/>
        <end position="56"/>
    </location>
</feature>
<dbReference type="InterPro" id="IPR029063">
    <property type="entry name" value="SAM-dependent_MTases_sf"/>
</dbReference>
<dbReference type="InterPro" id="IPR013630">
    <property type="entry name" value="Methyltransf_Zn-bd_dom_put"/>
</dbReference>
<dbReference type="PANTHER" id="PTHR43861">
    <property type="entry name" value="TRANS-ACONITATE 2-METHYLTRANSFERASE-RELATED"/>
    <property type="match status" value="1"/>
</dbReference>
<dbReference type="InterPro" id="IPR038576">
    <property type="entry name" value="Methyltransf_Zn-bd_dom_put_sf"/>
</dbReference>
<organism evidence="2">
    <name type="scientific">marine metagenome</name>
    <dbReference type="NCBI Taxonomy" id="408172"/>
    <lineage>
        <taxon>unclassified sequences</taxon>
        <taxon>metagenomes</taxon>
        <taxon>ecological metagenomes</taxon>
    </lineage>
</organism>
<evidence type="ECO:0000313" key="2">
    <source>
        <dbReference type="EMBL" id="SVE13931.1"/>
    </source>
</evidence>
<dbReference type="CDD" id="cd02440">
    <property type="entry name" value="AdoMet_MTases"/>
    <property type="match status" value="1"/>
</dbReference>
<protein>
    <recommendedName>
        <fullName evidence="1">Methyltransferase putative zinc binding domain-containing protein</fullName>
    </recommendedName>
</protein>
<reference evidence="2" key="1">
    <citation type="submission" date="2018-05" db="EMBL/GenBank/DDBJ databases">
        <authorList>
            <person name="Lanie J.A."/>
            <person name="Ng W.-L."/>
            <person name="Kazmierczak K.M."/>
            <person name="Andrzejewski T.M."/>
            <person name="Davidsen T.M."/>
            <person name="Wayne K.J."/>
            <person name="Tettelin H."/>
            <person name="Glass J.I."/>
            <person name="Rusch D."/>
            <person name="Podicherti R."/>
            <person name="Tsui H.-C.T."/>
            <person name="Winkler M.E."/>
        </authorList>
    </citation>
    <scope>NUCLEOTIDE SEQUENCE</scope>
</reference>
<dbReference type="PANTHER" id="PTHR43861:SF5">
    <property type="entry name" value="BLL5978 PROTEIN"/>
    <property type="match status" value="1"/>
</dbReference>
<dbReference type="Gene3D" id="6.20.50.110">
    <property type="entry name" value="Methyltransferase, zinc-binding domain"/>
    <property type="match status" value="1"/>
</dbReference>
<sequence>GELELIIQLTPTPPANAFVKSSCLEVEQPVFPLDIFFCTNCTHVQLLDVIDPKLLFSEYVYVSGTSPLFVEHFRRYASDILTQFTPRVGSLVVDIGSNDGTLLSFFKKAGMSVLGIDPARKIVEEANRNGIETLEGFFNQSLAEKILVSKGPASIITANNVFAHADDLEGIIQGVRSLLAPDGIFIFEVSYLADVLEKTLFDTIYHEHLSYHSVGPLQRFFAHNGMNMFGAYRVDTHGGSIRGVCQLA</sequence>
<feature type="non-terminal residue" evidence="2">
    <location>
        <position position="248"/>
    </location>
</feature>
<dbReference type="AlphaFoldDB" id="A0A383B220"/>
<accession>A0A383B220</accession>
<dbReference type="Pfam" id="PF08421">
    <property type="entry name" value="Methyltransf_13"/>
    <property type="match status" value="1"/>
</dbReference>
<dbReference type="SUPFAM" id="SSF53335">
    <property type="entry name" value="S-adenosyl-L-methionine-dependent methyltransferases"/>
    <property type="match status" value="1"/>
</dbReference>
<dbReference type="Gene3D" id="3.40.50.150">
    <property type="entry name" value="Vaccinia Virus protein VP39"/>
    <property type="match status" value="1"/>
</dbReference>
<proteinExistence type="predicted"/>
<name>A0A383B220_9ZZZZ</name>
<evidence type="ECO:0000259" key="1">
    <source>
        <dbReference type="Pfam" id="PF08421"/>
    </source>
</evidence>